<dbReference type="PANTHER" id="PTHR10706">
    <property type="entry name" value="F-BOX FAMILY PROTEIN"/>
    <property type="match status" value="1"/>
</dbReference>
<dbReference type="Gene3D" id="1.20.1280.50">
    <property type="match status" value="1"/>
</dbReference>
<comment type="pathway">
    <text evidence="1">Protein modification; protein ubiquitination.</text>
</comment>
<organism evidence="4 5">
    <name type="scientific">Rhodofomes roseus</name>
    <dbReference type="NCBI Taxonomy" id="34475"/>
    <lineage>
        <taxon>Eukaryota</taxon>
        <taxon>Fungi</taxon>
        <taxon>Dikarya</taxon>
        <taxon>Basidiomycota</taxon>
        <taxon>Agaricomycotina</taxon>
        <taxon>Agaricomycetes</taxon>
        <taxon>Polyporales</taxon>
        <taxon>Rhodofomes</taxon>
    </lineage>
</organism>
<feature type="domain" description="F-box" evidence="3">
    <location>
        <begin position="134"/>
        <end position="180"/>
    </location>
</feature>
<evidence type="ECO:0000259" key="3">
    <source>
        <dbReference type="PROSITE" id="PS50181"/>
    </source>
</evidence>
<protein>
    <recommendedName>
        <fullName evidence="3">F-box domain-containing protein</fullName>
    </recommendedName>
</protein>
<dbReference type="AlphaFoldDB" id="A0A4Y9Y669"/>
<gene>
    <name evidence="4" type="ORF">EVJ58_g6787</name>
</gene>
<dbReference type="GO" id="GO:0016567">
    <property type="term" value="P:protein ubiquitination"/>
    <property type="evidence" value="ECO:0007669"/>
    <property type="project" value="UniProtKB-UniPathway"/>
</dbReference>
<dbReference type="SUPFAM" id="SSF81383">
    <property type="entry name" value="F-box domain"/>
    <property type="match status" value="1"/>
</dbReference>
<dbReference type="Proteomes" id="UP000298390">
    <property type="component" value="Unassembled WGS sequence"/>
</dbReference>
<dbReference type="PANTHER" id="PTHR10706:SF130">
    <property type="entry name" value="F-BOX ONLY PROTEIN 31"/>
    <property type="match status" value="1"/>
</dbReference>
<dbReference type="InterPro" id="IPR036047">
    <property type="entry name" value="F-box-like_dom_sf"/>
</dbReference>
<dbReference type="InterPro" id="IPR045048">
    <property type="entry name" value="FBXO31/39"/>
</dbReference>
<dbReference type="PROSITE" id="PS50181">
    <property type="entry name" value="FBOX"/>
    <property type="match status" value="1"/>
</dbReference>
<reference evidence="4 5" key="1">
    <citation type="submission" date="2019-01" db="EMBL/GenBank/DDBJ databases">
        <title>Genome sequencing of the rare red list fungi Fomitopsis rosea.</title>
        <authorList>
            <person name="Buettner E."/>
            <person name="Kellner H."/>
        </authorList>
    </citation>
    <scope>NUCLEOTIDE SEQUENCE [LARGE SCALE GENOMIC DNA]</scope>
    <source>
        <strain evidence="4 5">DSM 105464</strain>
    </source>
</reference>
<accession>A0A4Y9Y669</accession>
<evidence type="ECO:0000256" key="1">
    <source>
        <dbReference type="ARBA" id="ARBA00004906"/>
    </source>
</evidence>
<name>A0A4Y9Y669_9APHY</name>
<keyword evidence="2" id="KW-0833">Ubl conjugation pathway</keyword>
<dbReference type="InterPro" id="IPR001810">
    <property type="entry name" value="F-box_dom"/>
</dbReference>
<evidence type="ECO:0000256" key="2">
    <source>
        <dbReference type="ARBA" id="ARBA00022786"/>
    </source>
</evidence>
<dbReference type="STRING" id="34475.A0A4Y9Y669"/>
<evidence type="ECO:0000313" key="5">
    <source>
        <dbReference type="Proteomes" id="UP000298390"/>
    </source>
</evidence>
<dbReference type="UniPathway" id="UPA00143"/>
<dbReference type="Pfam" id="PF12014">
    <property type="entry name" value="Cyclin_D1_bind"/>
    <property type="match status" value="2"/>
</dbReference>
<comment type="caution">
    <text evidence="4">The sequence shown here is derived from an EMBL/GenBank/DDBJ whole genome shotgun (WGS) entry which is preliminary data.</text>
</comment>
<dbReference type="SMART" id="SM00256">
    <property type="entry name" value="FBOX"/>
    <property type="match status" value="1"/>
</dbReference>
<proteinExistence type="predicted"/>
<sequence>MPSRPLVPICFKAATDVMSPRAISITHAGGCIDSLAPFLGFKSSIRDPPRYYPLHTREDCGTISADVRSHAAHLTGLWLGTYGPHGTECLFLTYDDATKSLRAIKVTGDENVPRGADMQTSTESADALSAAISASRIEQAPYDILSEILTLLPATDIVHLLSTSRTLRSYIKDERIWRTVSRTYGVTDVANFGGRSFYTVYTELLHKHGPLLGLWAGDHAFSGHILEFRLDKGNEHRQASIIGEFWRFRKPQMFHMNIDQPPEPPRYISAIRIGFPLTLDDGDAPSNDVARVTCCAPANGAQLNTHRAHVHHVEQSTNGIFLGGDFFVSLLQHPDFPRSREATWLDLSRSPIPLLAVAAPTPGRRSLGVINPFFGLAWQFVMSMHVGNTGVVKPRALSLSCDSDCVELEFPALSMRVDNSVTPRYYPLRNEIRQGVEGWSNEWSPASLAGLWLGWYGPHGTECIFIDWNEDTHTLTGLKIIGDENVPRGVPSWQVSTAEPCQLSTEEDLLCAHVLGDRVACRKYRGTGTTSGTGFLQQGHPPIIVAVIGPDELGVIWVDGGFMLQNIRYKGRK</sequence>
<dbReference type="Pfam" id="PF12937">
    <property type="entry name" value="F-box-like"/>
    <property type="match status" value="1"/>
</dbReference>
<evidence type="ECO:0000313" key="4">
    <source>
        <dbReference type="EMBL" id="TFY57825.1"/>
    </source>
</evidence>
<dbReference type="EMBL" id="SEKV01000400">
    <property type="protein sequence ID" value="TFY57825.1"/>
    <property type="molecule type" value="Genomic_DNA"/>
</dbReference>